<dbReference type="EMBL" id="GL983270">
    <property type="protein sequence ID" value="EGR33902.1"/>
    <property type="molecule type" value="Genomic_DNA"/>
</dbReference>
<feature type="transmembrane region" description="Helical" evidence="1">
    <location>
        <begin position="201"/>
        <end position="221"/>
    </location>
</feature>
<keyword evidence="1" id="KW-0472">Membrane</keyword>
<feature type="transmembrane region" description="Helical" evidence="1">
    <location>
        <begin position="242"/>
        <end position="260"/>
    </location>
</feature>
<evidence type="ECO:0000313" key="3">
    <source>
        <dbReference type="Proteomes" id="UP000008983"/>
    </source>
</evidence>
<feature type="transmembrane region" description="Helical" evidence="1">
    <location>
        <begin position="434"/>
        <end position="451"/>
    </location>
</feature>
<dbReference type="OMA" id="IFICIYY"/>
<evidence type="ECO:0000256" key="1">
    <source>
        <dbReference type="SAM" id="Phobius"/>
    </source>
</evidence>
<gene>
    <name evidence="2" type="ORF">IMG5_031830</name>
</gene>
<dbReference type="PANTHER" id="PTHR23071">
    <property type="entry name" value="PHOSPHATIDYLINOSITOL GLYCAN"/>
    <property type="match status" value="1"/>
</dbReference>
<feature type="transmembrane region" description="Helical" evidence="1">
    <location>
        <begin position="536"/>
        <end position="556"/>
    </location>
</feature>
<dbReference type="OrthoDB" id="272139at2759"/>
<dbReference type="RefSeq" id="XP_004039206.1">
    <property type="nucleotide sequence ID" value="XM_004039158.1"/>
</dbReference>
<dbReference type="InterPro" id="IPR017850">
    <property type="entry name" value="Alkaline_phosphatase_core_sf"/>
</dbReference>
<keyword evidence="1" id="KW-0812">Transmembrane</keyword>
<protein>
    <submittedName>
        <fullName evidence="2">Uncharacterized protein</fullName>
    </submittedName>
</protein>
<dbReference type="InParanoid" id="G0QLK2"/>
<feature type="transmembrane region" description="Helical" evidence="1">
    <location>
        <begin position="333"/>
        <end position="351"/>
    </location>
</feature>
<keyword evidence="3" id="KW-1185">Reference proteome</keyword>
<feature type="transmembrane region" description="Helical" evidence="1">
    <location>
        <begin position="576"/>
        <end position="602"/>
    </location>
</feature>
<feature type="transmembrane region" description="Helical" evidence="1">
    <location>
        <begin position="363"/>
        <end position="388"/>
    </location>
</feature>
<accession>G0QLK2</accession>
<feature type="transmembrane region" description="Helical" evidence="1">
    <location>
        <begin position="463"/>
        <end position="480"/>
    </location>
</feature>
<dbReference type="PANTHER" id="PTHR23071:SF1">
    <property type="entry name" value="GPI ETHANOLAMINE PHOSPHATE TRANSFERASE 3"/>
    <property type="match status" value="1"/>
</dbReference>
<feature type="transmembrane region" description="Helical" evidence="1">
    <location>
        <begin position="500"/>
        <end position="524"/>
    </location>
</feature>
<dbReference type="Proteomes" id="UP000008983">
    <property type="component" value="Unassembled WGS sequence"/>
</dbReference>
<name>G0QLK2_ICHMU</name>
<dbReference type="Gene3D" id="3.40.720.10">
    <property type="entry name" value="Alkaline Phosphatase, subunit A"/>
    <property type="match status" value="1"/>
</dbReference>
<dbReference type="AlphaFoldDB" id="G0QLK2"/>
<dbReference type="GO" id="GO:0051377">
    <property type="term" value="F:mannose-ethanolamine phosphotransferase activity"/>
    <property type="evidence" value="ECO:0007669"/>
    <property type="project" value="TreeGrafter"/>
</dbReference>
<proteinExistence type="predicted"/>
<dbReference type="GO" id="GO:0005789">
    <property type="term" value="C:endoplasmic reticulum membrane"/>
    <property type="evidence" value="ECO:0007669"/>
    <property type="project" value="TreeGrafter"/>
</dbReference>
<feature type="transmembrane region" description="Helical" evidence="1">
    <location>
        <begin position="400"/>
        <end position="422"/>
    </location>
</feature>
<reference evidence="2 3" key="1">
    <citation type="submission" date="2011-07" db="EMBL/GenBank/DDBJ databases">
        <authorList>
            <person name="Coyne R."/>
            <person name="Brami D."/>
            <person name="Johnson J."/>
            <person name="Hostetler J."/>
            <person name="Hannick L."/>
            <person name="Clark T."/>
            <person name="Cassidy-Hanley D."/>
            <person name="Inman J."/>
        </authorList>
    </citation>
    <scope>NUCLEOTIDE SEQUENCE [LARGE SCALE GENOMIC DNA]</scope>
    <source>
        <strain evidence="2 3">G5</strain>
    </source>
</reference>
<organism evidence="2 3">
    <name type="scientific">Ichthyophthirius multifiliis</name>
    <name type="common">White spot disease agent</name>
    <name type="synonym">Ich</name>
    <dbReference type="NCBI Taxonomy" id="5932"/>
    <lineage>
        <taxon>Eukaryota</taxon>
        <taxon>Sar</taxon>
        <taxon>Alveolata</taxon>
        <taxon>Ciliophora</taxon>
        <taxon>Intramacronucleata</taxon>
        <taxon>Oligohymenophorea</taxon>
        <taxon>Hymenostomatida</taxon>
        <taxon>Ophryoglenina</taxon>
        <taxon>Ichthyophthirius</taxon>
    </lineage>
</organism>
<feature type="transmembrane region" description="Helical" evidence="1">
    <location>
        <begin position="266"/>
        <end position="286"/>
    </location>
</feature>
<dbReference type="STRING" id="857967.G0QLK2"/>
<dbReference type="InterPro" id="IPR039524">
    <property type="entry name" value="PIGO/GPI13"/>
</dbReference>
<dbReference type="GeneID" id="14910091"/>
<dbReference type="eggNOG" id="KOG2126">
    <property type="taxonomic scope" value="Eukaryota"/>
</dbReference>
<evidence type="ECO:0000313" key="2">
    <source>
        <dbReference type="EMBL" id="EGR33902.1"/>
    </source>
</evidence>
<keyword evidence="1" id="KW-1133">Transmembrane helix</keyword>
<dbReference type="SUPFAM" id="SSF53649">
    <property type="entry name" value="Alkaline phosphatase-like"/>
    <property type="match status" value="1"/>
</dbReference>
<dbReference type="GO" id="GO:0006506">
    <property type="term" value="P:GPI anchor biosynthetic process"/>
    <property type="evidence" value="ECO:0007669"/>
    <property type="project" value="InterPro"/>
</dbReference>
<sequence length="613" mass="72481">MDEIVRNIIDRMKDDDLFILLSDHGMTDDGNHGGDSKIETESIIFGYKKSGFYKNDAINNYNDKFLNVVDQIDICSTLSMLLAIPIPFNNLGIIINDFYSSSVSLDQIIEDYYNNLIQIDKYLNKIQNEQNKFSSENFIILKEIIENCKEDYKTMQNTNYQNQQQKQYQQELWINKLKQSINQIKNNLRILWNEYDQIQMYIGKIQLILCVIIGILNIFYFKILNNFYKISKLQSFKLSDIPFIYIIFSSLIIIFIFYFINLWYSIGIIIIQLQIQVIFFILSDFLQILKQDRNVKYFFPIYLWDLKTVSLLMYHAYHAYTMLAIGLMLKEDIVIVQQVLIGIIIEIVIQYKDHNFIFIYQYIRLLLIPLIMYLGLYLDVVTLIKYVIHQRKFELIQKSINILQESSIFQGLIFIFVFAQYIMRNLQNNKIKKIIYLNFFLVIIYQLLKELQIQNLKYLERIVLPRISILLFIINLIFIIKSNNKSSINLFLHNINLSSLFIMFIDKNGILLVALYHTVVNLYIDYSKDQKTLTHPNTFTFLAIFSTYFFFITGHRPDISTLQIQACFVGLENNNVYISGFLLLLNTFSAALPSIIYTQYIVKLAQESRIAKN</sequence>